<dbReference type="Pfam" id="PF03646">
    <property type="entry name" value="FlaG"/>
    <property type="match status" value="1"/>
</dbReference>
<sequence>MSIPALPSSLAATPLFGASAPASAARPAPESHAVQETRTAAAPAAGETGERSQVEKARKADEAEKDEQASKKELEEAAAKLNEKLKPFINEAVRFKVDQDSGRLVVAVVDTEKNTVIRQIPSQEALKLSRETDSGSKQQPGLLLNTQA</sequence>
<feature type="compositionally biased region" description="Polar residues" evidence="1">
    <location>
        <begin position="135"/>
        <end position="148"/>
    </location>
</feature>
<dbReference type="InterPro" id="IPR035924">
    <property type="entry name" value="FlaG-like_sf"/>
</dbReference>
<dbReference type="OrthoDB" id="5516677at2"/>
<feature type="signal peptide" evidence="2">
    <location>
        <begin position="1"/>
        <end position="24"/>
    </location>
</feature>
<proteinExistence type="predicted"/>
<dbReference type="EMBL" id="PVLQ01000031">
    <property type="protein sequence ID" value="PRD65294.1"/>
    <property type="molecule type" value="Genomic_DNA"/>
</dbReference>
<dbReference type="SUPFAM" id="SSF160214">
    <property type="entry name" value="FlaG-like"/>
    <property type="match status" value="1"/>
</dbReference>
<feature type="compositionally biased region" description="Basic and acidic residues" evidence="1">
    <location>
        <begin position="48"/>
        <end position="72"/>
    </location>
</feature>
<dbReference type="RefSeq" id="WP_105748391.1">
    <property type="nucleotide sequence ID" value="NZ_PVLQ01000031.1"/>
</dbReference>
<feature type="chain" id="PRO_5015752350" description="Flagellar biosynthesis protein FlaG" evidence="2">
    <location>
        <begin position="25"/>
        <end position="148"/>
    </location>
</feature>
<evidence type="ECO:0008006" key="5">
    <source>
        <dbReference type="Google" id="ProtNLM"/>
    </source>
</evidence>
<feature type="region of interest" description="Disordered" evidence="1">
    <location>
        <begin position="126"/>
        <end position="148"/>
    </location>
</feature>
<dbReference type="Proteomes" id="UP000238589">
    <property type="component" value="Unassembled WGS sequence"/>
</dbReference>
<evidence type="ECO:0000313" key="4">
    <source>
        <dbReference type="Proteomes" id="UP000238589"/>
    </source>
</evidence>
<dbReference type="InterPro" id="IPR005186">
    <property type="entry name" value="FlaG"/>
</dbReference>
<name>A0A2S9K4H6_9BURK</name>
<evidence type="ECO:0000256" key="1">
    <source>
        <dbReference type="SAM" id="MobiDB-lite"/>
    </source>
</evidence>
<dbReference type="PANTHER" id="PTHR37166:SF1">
    <property type="entry name" value="PROTEIN FLAG"/>
    <property type="match status" value="1"/>
</dbReference>
<evidence type="ECO:0000256" key="2">
    <source>
        <dbReference type="SAM" id="SignalP"/>
    </source>
</evidence>
<dbReference type="AlphaFoldDB" id="A0A2S9K4H6"/>
<keyword evidence="2" id="KW-0732">Signal</keyword>
<dbReference type="PANTHER" id="PTHR37166">
    <property type="entry name" value="PROTEIN FLAG"/>
    <property type="match status" value="1"/>
</dbReference>
<comment type="caution">
    <text evidence="3">The sequence shown here is derived from an EMBL/GenBank/DDBJ whole genome shotgun (WGS) entry which is preliminary data.</text>
</comment>
<dbReference type="Gene3D" id="3.30.160.170">
    <property type="entry name" value="FlaG-like"/>
    <property type="match status" value="1"/>
</dbReference>
<gene>
    <name evidence="3" type="ORF">C6P64_09835</name>
</gene>
<feature type="compositionally biased region" description="Low complexity" evidence="1">
    <location>
        <begin position="18"/>
        <end position="47"/>
    </location>
</feature>
<feature type="region of interest" description="Disordered" evidence="1">
    <location>
        <begin position="18"/>
        <end position="72"/>
    </location>
</feature>
<accession>A0A2S9K4H6</accession>
<evidence type="ECO:0000313" key="3">
    <source>
        <dbReference type="EMBL" id="PRD65294.1"/>
    </source>
</evidence>
<keyword evidence="4" id="KW-1185">Reference proteome</keyword>
<reference evidence="3 4" key="1">
    <citation type="submission" date="2018-03" db="EMBL/GenBank/DDBJ databases">
        <title>Comparative genomics illustrates the genes involved in a hyperalkaliphilic mechanisms of Serpentinomonas isolated from highly-alkaline calcium-rich serpentinized springs.</title>
        <authorList>
            <person name="Suzuki S."/>
            <person name="Ishii S."/>
            <person name="Walworth N."/>
            <person name="Bird L."/>
            <person name="Kuenen J.G."/>
            <person name="Nealson K.H."/>
        </authorList>
    </citation>
    <scope>NUCLEOTIDE SEQUENCE [LARGE SCALE GENOMIC DNA]</scope>
    <source>
        <strain evidence="3 4">P1</strain>
    </source>
</reference>
<protein>
    <recommendedName>
        <fullName evidence="5">Flagellar biosynthesis protein FlaG</fullName>
    </recommendedName>
</protein>
<organism evidence="3 4">
    <name type="scientific">Malikia granosa</name>
    <dbReference type="NCBI Taxonomy" id="263067"/>
    <lineage>
        <taxon>Bacteria</taxon>
        <taxon>Pseudomonadati</taxon>
        <taxon>Pseudomonadota</taxon>
        <taxon>Betaproteobacteria</taxon>
        <taxon>Burkholderiales</taxon>
        <taxon>Comamonadaceae</taxon>
        <taxon>Malikia</taxon>
    </lineage>
</organism>